<comment type="caution">
    <text evidence="1">The sequence shown here is derived from an EMBL/GenBank/DDBJ whole genome shotgun (WGS) entry which is preliminary data.</text>
</comment>
<sequence>MGSRLVERVRRSLSRTGKKRSHSRDEGTPLSMSLVAATGNETTTLMSSSTAASING</sequence>
<organism evidence="1 2">
    <name type="scientific">Meloidogyne enterolobii</name>
    <name type="common">Root-knot nematode worm</name>
    <name type="synonym">Meloidogyne mayaguensis</name>
    <dbReference type="NCBI Taxonomy" id="390850"/>
    <lineage>
        <taxon>Eukaryota</taxon>
        <taxon>Metazoa</taxon>
        <taxon>Ecdysozoa</taxon>
        <taxon>Nematoda</taxon>
        <taxon>Chromadorea</taxon>
        <taxon>Rhabditida</taxon>
        <taxon>Tylenchina</taxon>
        <taxon>Tylenchomorpha</taxon>
        <taxon>Tylenchoidea</taxon>
        <taxon>Meloidogynidae</taxon>
        <taxon>Meloidogyninae</taxon>
        <taxon>Meloidogyne</taxon>
    </lineage>
</organism>
<dbReference type="Proteomes" id="UP001497535">
    <property type="component" value="Unassembled WGS sequence"/>
</dbReference>
<dbReference type="EMBL" id="CAVMJV010000037">
    <property type="protein sequence ID" value="CAK5079208.1"/>
    <property type="molecule type" value="Genomic_DNA"/>
</dbReference>
<evidence type="ECO:0000313" key="2">
    <source>
        <dbReference type="Proteomes" id="UP001497535"/>
    </source>
</evidence>
<protein>
    <submittedName>
        <fullName evidence="1">Uncharacterized protein</fullName>
    </submittedName>
</protein>
<keyword evidence="2" id="KW-1185">Reference proteome</keyword>
<accession>A0ACB0ZLP9</accession>
<proteinExistence type="predicted"/>
<gene>
    <name evidence="1" type="ORF">MENTE1834_LOCUS26306</name>
</gene>
<name>A0ACB0ZLP9_MELEN</name>
<evidence type="ECO:0000313" key="1">
    <source>
        <dbReference type="EMBL" id="CAK5079208.1"/>
    </source>
</evidence>
<reference evidence="1" key="1">
    <citation type="submission" date="2023-11" db="EMBL/GenBank/DDBJ databases">
        <authorList>
            <person name="Poullet M."/>
        </authorList>
    </citation>
    <scope>NUCLEOTIDE SEQUENCE</scope>
    <source>
        <strain evidence="1">E1834</strain>
    </source>
</reference>